<comment type="caution">
    <text evidence="1">The sequence shown here is derived from an EMBL/GenBank/DDBJ whole genome shotgun (WGS) entry which is preliminary data.</text>
</comment>
<feature type="non-terminal residue" evidence="1">
    <location>
        <position position="180"/>
    </location>
</feature>
<accession>A0A426ZP10</accession>
<name>A0A426ZP10_ENSVE</name>
<proteinExistence type="predicted"/>
<dbReference type="EMBL" id="AMZH03005735">
    <property type="protein sequence ID" value="RRT65665.1"/>
    <property type="molecule type" value="Genomic_DNA"/>
</dbReference>
<dbReference type="AlphaFoldDB" id="A0A426ZP10"/>
<protein>
    <submittedName>
        <fullName evidence="1">Uncharacterized protein</fullName>
    </submittedName>
</protein>
<gene>
    <name evidence="1" type="ORF">B296_00011312</name>
</gene>
<organism evidence="1 2">
    <name type="scientific">Ensete ventricosum</name>
    <name type="common">Abyssinian banana</name>
    <name type="synonym">Musa ensete</name>
    <dbReference type="NCBI Taxonomy" id="4639"/>
    <lineage>
        <taxon>Eukaryota</taxon>
        <taxon>Viridiplantae</taxon>
        <taxon>Streptophyta</taxon>
        <taxon>Embryophyta</taxon>
        <taxon>Tracheophyta</taxon>
        <taxon>Spermatophyta</taxon>
        <taxon>Magnoliopsida</taxon>
        <taxon>Liliopsida</taxon>
        <taxon>Zingiberales</taxon>
        <taxon>Musaceae</taxon>
        <taxon>Ensete</taxon>
    </lineage>
</organism>
<sequence>MQCTPTRAQPEISTGFTSSLATVTVRTPFSMDAFVWSTLAFSSSRNLPLLPSTRYHLSFFFSSLLVPAALAANPENPAFPLILHSRELGHDDGSPGGLLPVDAGGGAEPRDPICQGREDRRHCRGIGSQSVPLCCGLPSVLGVSLLRTFLSNDPPSLRVSIMGYVASSEWLRKVLAVASL</sequence>
<dbReference type="Proteomes" id="UP000287651">
    <property type="component" value="Unassembled WGS sequence"/>
</dbReference>
<evidence type="ECO:0000313" key="1">
    <source>
        <dbReference type="EMBL" id="RRT65665.1"/>
    </source>
</evidence>
<reference evidence="1 2" key="1">
    <citation type="journal article" date="2014" name="Agronomy (Basel)">
        <title>A Draft Genome Sequence for Ensete ventricosum, the Drought-Tolerant Tree Against Hunger.</title>
        <authorList>
            <person name="Harrison J."/>
            <person name="Moore K.A."/>
            <person name="Paszkiewicz K."/>
            <person name="Jones T."/>
            <person name="Grant M."/>
            <person name="Ambacheew D."/>
            <person name="Muzemil S."/>
            <person name="Studholme D.J."/>
        </authorList>
    </citation>
    <scope>NUCLEOTIDE SEQUENCE [LARGE SCALE GENOMIC DNA]</scope>
</reference>
<evidence type="ECO:0000313" key="2">
    <source>
        <dbReference type="Proteomes" id="UP000287651"/>
    </source>
</evidence>